<evidence type="ECO:0008006" key="3">
    <source>
        <dbReference type="Google" id="ProtNLM"/>
    </source>
</evidence>
<dbReference type="AlphaFoldDB" id="A0A9P5PW28"/>
<proteinExistence type="predicted"/>
<protein>
    <recommendedName>
        <fullName evidence="3">Tc1-like transposase DDE domain-containing protein</fullName>
    </recommendedName>
</protein>
<sequence length="63" mass="7463">MFPLSFFYSANTHFIYTGCCVKYLSPYSRDFQPIELAFSAIKAHLRREGIASFTDDEKYYELY</sequence>
<reference evidence="1" key="1">
    <citation type="submission" date="2020-11" db="EMBL/GenBank/DDBJ databases">
        <authorList>
            <consortium name="DOE Joint Genome Institute"/>
            <person name="Ahrendt S."/>
            <person name="Riley R."/>
            <person name="Andreopoulos W."/>
            <person name="Labutti K."/>
            <person name="Pangilinan J."/>
            <person name="Ruiz-Duenas F.J."/>
            <person name="Barrasa J.M."/>
            <person name="Sanchez-Garcia M."/>
            <person name="Camarero S."/>
            <person name="Miyauchi S."/>
            <person name="Serrano A."/>
            <person name="Linde D."/>
            <person name="Babiker R."/>
            <person name="Drula E."/>
            <person name="Ayuso-Fernandez I."/>
            <person name="Pacheco R."/>
            <person name="Padilla G."/>
            <person name="Ferreira P."/>
            <person name="Barriuso J."/>
            <person name="Kellner H."/>
            <person name="Castanera R."/>
            <person name="Alfaro M."/>
            <person name="Ramirez L."/>
            <person name="Pisabarro A.G."/>
            <person name="Kuo A."/>
            <person name="Tritt A."/>
            <person name="Lipzen A."/>
            <person name="He G."/>
            <person name="Yan M."/>
            <person name="Ng V."/>
            <person name="Cullen D."/>
            <person name="Martin F."/>
            <person name="Rosso M.-N."/>
            <person name="Henrissat B."/>
            <person name="Hibbett D."/>
            <person name="Martinez A.T."/>
            <person name="Grigoriev I.V."/>
        </authorList>
    </citation>
    <scope>NUCLEOTIDE SEQUENCE</scope>
    <source>
        <strain evidence="1">AH 40177</strain>
    </source>
</reference>
<evidence type="ECO:0000313" key="1">
    <source>
        <dbReference type="EMBL" id="KAF9070192.1"/>
    </source>
</evidence>
<dbReference type="Proteomes" id="UP000772434">
    <property type="component" value="Unassembled WGS sequence"/>
</dbReference>
<comment type="caution">
    <text evidence="1">The sequence shown here is derived from an EMBL/GenBank/DDBJ whole genome shotgun (WGS) entry which is preliminary data.</text>
</comment>
<keyword evidence="2" id="KW-1185">Reference proteome</keyword>
<dbReference type="OrthoDB" id="2266637at2759"/>
<organism evidence="1 2">
    <name type="scientific">Rhodocollybia butyracea</name>
    <dbReference type="NCBI Taxonomy" id="206335"/>
    <lineage>
        <taxon>Eukaryota</taxon>
        <taxon>Fungi</taxon>
        <taxon>Dikarya</taxon>
        <taxon>Basidiomycota</taxon>
        <taxon>Agaricomycotina</taxon>
        <taxon>Agaricomycetes</taxon>
        <taxon>Agaricomycetidae</taxon>
        <taxon>Agaricales</taxon>
        <taxon>Marasmiineae</taxon>
        <taxon>Omphalotaceae</taxon>
        <taxon>Rhodocollybia</taxon>
    </lineage>
</organism>
<gene>
    <name evidence="1" type="ORF">BDP27DRAFT_1221108</name>
</gene>
<dbReference type="EMBL" id="JADNRY010000043">
    <property type="protein sequence ID" value="KAF9070192.1"/>
    <property type="molecule type" value="Genomic_DNA"/>
</dbReference>
<evidence type="ECO:0000313" key="2">
    <source>
        <dbReference type="Proteomes" id="UP000772434"/>
    </source>
</evidence>
<accession>A0A9P5PW28</accession>
<name>A0A9P5PW28_9AGAR</name>